<gene>
    <name evidence="8" type="primary">cmk</name>
    <name evidence="10" type="ORF">CLV97_11881</name>
</gene>
<dbReference type="GO" id="GO:0006220">
    <property type="term" value="P:pyrimidine nucleotide metabolic process"/>
    <property type="evidence" value="ECO:0007669"/>
    <property type="project" value="UniProtKB-UniRule"/>
</dbReference>
<dbReference type="AlphaFoldDB" id="A0A2T0LDA4"/>
<keyword evidence="5 8" id="KW-0067">ATP-binding</keyword>
<dbReference type="EMBL" id="PVNE01000018">
    <property type="protein sequence ID" value="PRX40000.1"/>
    <property type="molecule type" value="Genomic_DNA"/>
</dbReference>
<accession>A0A2T0LDA4</accession>
<dbReference type="EC" id="2.7.4.25" evidence="8"/>
<feature type="domain" description="Cytidylate kinase" evidence="9">
    <location>
        <begin position="6"/>
        <end position="214"/>
    </location>
</feature>
<dbReference type="Gene3D" id="3.40.50.300">
    <property type="entry name" value="P-loop containing nucleotide triphosphate hydrolases"/>
    <property type="match status" value="1"/>
</dbReference>
<evidence type="ECO:0000256" key="3">
    <source>
        <dbReference type="ARBA" id="ARBA00022741"/>
    </source>
</evidence>
<comment type="similarity">
    <text evidence="1 8">Belongs to the cytidylate kinase family. Type 1 subfamily.</text>
</comment>
<evidence type="ECO:0000256" key="7">
    <source>
        <dbReference type="ARBA" id="ARBA00048478"/>
    </source>
</evidence>
<dbReference type="Pfam" id="PF02224">
    <property type="entry name" value="Cytidylate_kin"/>
    <property type="match status" value="1"/>
</dbReference>
<dbReference type="NCBIfam" id="TIGR00017">
    <property type="entry name" value="cmk"/>
    <property type="match status" value="1"/>
</dbReference>
<comment type="catalytic activity">
    <reaction evidence="7 8">
        <text>CMP + ATP = CDP + ADP</text>
        <dbReference type="Rhea" id="RHEA:11600"/>
        <dbReference type="ChEBI" id="CHEBI:30616"/>
        <dbReference type="ChEBI" id="CHEBI:58069"/>
        <dbReference type="ChEBI" id="CHEBI:60377"/>
        <dbReference type="ChEBI" id="CHEBI:456216"/>
        <dbReference type="EC" id="2.7.4.25"/>
    </reaction>
</comment>
<evidence type="ECO:0000259" key="9">
    <source>
        <dbReference type="Pfam" id="PF02224"/>
    </source>
</evidence>
<feature type="binding site" evidence="8">
    <location>
        <begin position="10"/>
        <end position="18"/>
    </location>
    <ligand>
        <name>ATP</name>
        <dbReference type="ChEBI" id="CHEBI:30616"/>
    </ligand>
</feature>
<comment type="catalytic activity">
    <reaction evidence="6 8">
        <text>dCMP + ATP = dCDP + ADP</text>
        <dbReference type="Rhea" id="RHEA:25094"/>
        <dbReference type="ChEBI" id="CHEBI:30616"/>
        <dbReference type="ChEBI" id="CHEBI:57566"/>
        <dbReference type="ChEBI" id="CHEBI:58593"/>
        <dbReference type="ChEBI" id="CHEBI:456216"/>
        <dbReference type="EC" id="2.7.4.25"/>
    </reaction>
</comment>
<dbReference type="InterPro" id="IPR003136">
    <property type="entry name" value="Cytidylate_kin"/>
</dbReference>
<dbReference type="GO" id="GO:0036430">
    <property type="term" value="F:CMP kinase activity"/>
    <property type="evidence" value="ECO:0007669"/>
    <property type="project" value="RHEA"/>
</dbReference>
<proteinExistence type="inferred from homology"/>
<dbReference type="SUPFAM" id="SSF52540">
    <property type="entry name" value="P-loop containing nucleoside triphosphate hydrolases"/>
    <property type="match status" value="1"/>
</dbReference>
<dbReference type="PANTHER" id="PTHR21299:SF2">
    <property type="entry name" value="CYTIDYLATE KINASE"/>
    <property type="match status" value="1"/>
</dbReference>
<evidence type="ECO:0000256" key="1">
    <source>
        <dbReference type="ARBA" id="ARBA00009427"/>
    </source>
</evidence>
<keyword evidence="3 8" id="KW-0547">Nucleotide-binding</keyword>
<protein>
    <recommendedName>
        <fullName evidence="8">Cytidylate kinase</fullName>
        <shortName evidence="8">CK</shortName>
        <ecNumber evidence="8">2.7.4.25</ecNumber>
    </recommendedName>
    <alternativeName>
        <fullName evidence="8">Cytidine monophosphate kinase</fullName>
        <shortName evidence="8">CMP kinase</shortName>
    </alternativeName>
</protein>
<keyword evidence="11" id="KW-1185">Reference proteome</keyword>
<name>A0A2T0LDA4_9BACL</name>
<dbReference type="RefSeq" id="WP_106345717.1">
    <property type="nucleotide sequence ID" value="NZ_PVNE01000018.1"/>
</dbReference>
<dbReference type="Proteomes" id="UP000237797">
    <property type="component" value="Unassembled WGS sequence"/>
</dbReference>
<evidence type="ECO:0000256" key="2">
    <source>
        <dbReference type="ARBA" id="ARBA00022679"/>
    </source>
</evidence>
<organism evidence="10 11">
    <name type="scientific">Planifilum fimeticola</name>
    <dbReference type="NCBI Taxonomy" id="201975"/>
    <lineage>
        <taxon>Bacteria</taxon>
        <taxon>Bacillati</taxon>
        <taxon>Bacillota</taxon>
        <taxon>Bacilli</taxon>
        <taxon>Bacillales</taxon>
        <taxon>Thermoactinomycetaceae</taxon>
        <taxon>Planifilum</taxon>
    </lineage>
</organism>
<comment type="subcellular location">
    <subcellularLocation>
        <location evidence="8">Cytoplasm</location>
    </subcellularLocation>
</comment>
<keyword evidence="8" id="KW-0963">Cytoplasm</keyword>
<keyword evidence="2 8" id="KW-0808">Transferase</keyword>
<dbReference type="InterPro" id="IPR027417">
    <property type="entry name" value="P-loop_NTPase"/>
</dbReference>
<dbReference type="GO" id="GO:0015949">
    <property type="term" value="P:nucleobase-containing small molecule interconversion"/>
    <property type="evidence" value="ECO:0007669"/>
    <property type="project" value="TreeGrafter"/>
</dbReference>
<dbReference type="HAMAP" id="MF_00238">
    <property type="entry name" value="Cytidyl_kinase_type1"/>
    <property type="match status" value="1"/>
</dbReference>
<dbReference type="GO" id="GO:0005829">
    <property type="term" value="C:cytosol"/>
    <property type="evidence" value="ECO:0007669"/>
    <property type="project" value="TreeGrafter"/>
</dbReference>
<dbReference type="PANTHER" id="PTHR21299">
    <property type="entry name" value="CYTIDYLATE KINASE/PANTOATE-BETA-ALANINE LIGASE"/>
    <property type="match status" value="1"/>
</dbReference>
<dbReference type="GO" id="GO:0005524">
    <property type="term" value="F:ATP binding"/>
    <property type="evidence" value="ECO:0007669"/>
    <property type="project" value="UniProtKB-UniRule"/>
</dbReference>
<evidence type="ECO:0000256" key="5">
    <source>
        <dbReference type="ARBA" id="ARBA00022840"/>
    </source>
</evidence>
<evidence type="ECO:0000256" key="6">
    <source>
        <dbReference type="ARBA" id="ARBA00047615"/>
    </source>
</evidence>
<keyword evidence="4 8" id="KW-0418">Kinase</keyword>
<dbReference type="CDD" id="cd02020">
    <property type="entry name" value="CMPK"/>
    <property type="match status" value="1"/>
</dbReference>
<evidence type="ECO:0000256" key="8">
    <source>
        <dbReference type="HAMAP-Rule" id="MF_00238"/>
    </source>
</evidence>
<evidence type="ECO:0000313" key="11">
    <source>
        <dbReference type="Proteomes" id="UP000237797"/>
    </source>
</evidence>
<dbReference type="GO" id="GO:0036431">
    <property type="term" value="F:dCMP kinase activity"/>
    <property type="evidence" value="ECO:0007669"/>
    <property type="project" value="InterPro"/>
</dbReference>
<dbReference type="InterPro" id="IPR011994">
    <property type="entry name" value="Cytidylate_kinase_dom"/>
</dbReference>
<sequence length="222" mass="24553">MKRLTVAIDGPAGAGKSTVARRVAEELGLLYVDTGAMYRAITWKALQSEIDLSDEQVVAAIAREAEIVLDPPEVLVDGVRVTEAIRSPEVTDHVSMVAGMAEVRRVLVEKQRQMAKDGGVVMDGRDIGTHVMPDADVKVFLTASIEERVRRRHLEMIRRGYASDPDRLYQEIKRRDEMDENRSHSPLKPAADAVMLDTTGRSIDEVVSMILDLCRTKVSGGE</sequence>
<reference evidence="10 11" key="1">
    <citation type="submission" date="2018-03" db="EMBL/GenBank/DDBJ databases">
        <title>Genomic Encyclopedia of Archaeal and Bacterial Type Strains, Phase II (KMG-II): from individual species to whole genera.</title>
        <authorList>
            <person name="Goeker M."/>
        </authorList>
    </citation>
    <scope>NUCLEOTIDE SEQUENCE [LARGE SCALE GENOMIC DNA]</scope>
    <source>
        <strain evidence="10 11">DSM 44946</strain>
    </source>
</reference>
<evidence type="ECO:0000313" key="10">
    <source>
        <dbReference type="EMBL" id="PRX40000.1"/>
    </source>
</evidence>
<dbReference type="OrthoDB" id="9807434at2"/>
<comment type="caution">
    <text evidence="10">The sequence shown here is derived from an EMBL/GenBank/DDBJ whole genome shotgun (WGS) entry which is preliminary data.</text>
</comment>
<evidence type="ECO:0000256" key="4">
    <source>
        <dbReference type="ARBA" id="ARBA00022777"/>
    </source>
</evidence>